<dbReference type="Proteomes" id="UP000003586">
    <property type="component" value="Chromosome"/>
</dbReference>
<proteinExistence type="predicted"/>
<protein>
    <recommendedName>
        <fullName evidence="3">HMA domain-containing protein</fullName>
    </recommendedName>
</protein>
<keyword evidence="2" id="KW-1185">Reference proteome</keyword>
<dbReference type="HOGENOM" id="CLU_134973_7_0_10"/>
<evidence type="ECO:0000313" key="2">
    <source>
        <dbReference type="Proteomes" id="UP000003586"/>
    </source>
</evidence>
<evidence type="ECO:0000313" key="1">
    <source>
        <dbReference type="EMBL" id="AHF15470.1"/>
    </source>
</evidence>
<gene>
    <name evidence="1" type="ORF">NIASO_10535</name>
</gene>
<dbReference type="EMBL" id="CP007035">
    <property type="protein sequence ID" value="AHF15470.1"/>
    <property type="molecule type" value="Genomic_DNA"/>
</dbReference>
<dbReference type="RefSeq" id="WP_008585388.1">
    <property type="nucleotide sequence ID" value="NZ_CP007035.1"/>
</dbReference>
<dbReference type="AlphaFoldDB" id="W0EXB7"/>
<organism evidence="1 2">
    <name type="scientific">Niabella soli DSM 19437</name>
    <dbReference type="NCBI Taxonomy" id="929713"/>
    <lineage>
        <taxon>Bacteria</taxon>
        <taxon>Pseudomonadati</taxon>
        <taxon>Bacteroidota</taxon>
        <taxon>Chitinophagia</taxon>
        <taxon>Chitinophagales</taxon>
        <taxon>Chitinophagaceae</taxon>
        <taxon>Niabella</taxon>
    </lineage>
</organism>
<sequence>MKRVTIFKTDVIDELAAKRIVGCLKKLLPGTKINFDLEDCDKILRVESVRPVNTAYITASLRLNGYKASVLD</sequence>
<evidence type="ECO:0008006" key="3">
    <source>
        <dbReference type="Google" id="ProtNLM"/>
    </source>
</evidence>
<name>W0EXB7_9BACT</name>
<reference evidence="1 2" key="1">
    <citation type="submission" date="2013-12" db="EMBL/GenBank/DDBJ databases">
        <authorList>
            <consortium name="DOE Joint Genome Institute"/>
            <person name="Eisen J."/>
            <person name="Huntemann M."/>
            <person name="Han J."/>
            <person name="Chen A."/>
            <person name="Kyrpides N."/>
            <person name="Mavromatis K."/>
            <person name="Markowitz V."/>
            <person name="Palaniappan K."/>
            <person name="Ivanova N."/>
            <person name="Schaumberg A."/>
            <person name="Pati A."/>
            <person name="Liolios K."/>
            <person name="Nordberg H.P."/>
            <person name="Cantor M.N."/>
            <person name="Hua S.X."/>
            <person name="Woyke T."/>
        </authorList>
    </citation>
    <scope>NUCLEOTIDE SEQUENCE [LARGE SCALE GENOMIC DNA]</scope>
    <source>
        <strain evidence="2">DSM 19437</strain>
    </source>
</reference>
<accession>W0EXB7</accession>
<dbReference type="OrthoDB" id="1036397at2"/>
<dbReference type="KEGG" id="nso:NIASO_10535"/>
<dbReference type="STRING" id="929713.NIASO_10535"/>